<evidence type="ECO:0000313" key="2">
    <source>
        <dbReference type="Proteomes" id="UP000507470"/>
    </source>
</evidence>
<sequence length="203" mass="22329">MSMIGESALETNTSLCSVTGSCITHLTVSALNNLFPSQGAISTHIQSHSAASTYAPFSSAPKTRIPSQGASMTSHYTQGPLSIGPFTQSVQGTCKYHSELRAFVQHSSASNTHAKQIHVLDMDVTQNNPIQTEYIDTFHTSSDKLAPLSTVLKEHQCYYTEEEDFIMDYDEEMFDVAFVDVTVDKKKEDLTQALELIIGQKKV</sequence>
<dbReference type="Proteomes" id="UP000507470">
    <property type="component" value="Unassembled WGS sequence"/>
</dbReference>
<dbReference type="EMBL" id="CACVKT020003209">
    <property type="protein sequence ID" value="CAC5382427.1"/>
    <property type="molecule type" value="Genomic_DNA"/>
</dbReference>
<protein>
    <submittedName>
        <fullName evidence="1">Uncharacterized protein</fullName>
    </submittedName>
</protein>
<reference evidence="1 2" key="1">
    <citation type="submission" date="2020-06" db="EMBL/GenBank/DDBJ databases">
        <authorList>
            <person name="Li R."/>
            <person name="Bekaert M."/>
        </authorList>
    </citation>
    <scope>NUCLEOTIDE SEQUENCE [LARGE SCALE GENOMIC DNA]</scope>
    <source>
        <strain evidence="2">wild</strain>
    </source>
</reference>
<proteinExistence type="predicted"/>
<dbReference type="AlphaFoldDB" id="A0A6J8BJM1"/>
<evidence type="ECO:0000313" key="1">
    <source>
        <dbReference type="EMBL" id="CAC5382427.1"/>
    </source>
</evidence>
<gene>
    <name evidence="1" type="ORF">MCOR_18252</name>
</gene>
<accession>A0A6J8BJM1</accession>
<keyword evidence="2" id="KW-1185">Reference proteome</keyword>
<organism evidence="1 2">
    <name type="scientific">Mytilus coruscus</name>
    <name type="common">Sea mussel</name>
    <dbReference type="NCBI Taxonomy" id="42192"/>
    <lineage>
        <taxon>Eukaryota</taxon>
        <taxon>Metazoa</taxon>
        <taxon>Spiralia</taxon>
        <taxon>Lophotrochozoa</taxon>
        <taxon>Mollusca</taxon>
        <taxon>Bivalvia</taxon>
        <taxon>Autobranchia</taxon>
        <taxon>Pteriomorphia</taxon>
        <taxon>Mytilida</taxon>
        <taxon>Mytiloidea</taxon>
        <taxon>Mytilidae</taxon>
        <taxon>Mytilinae</taxon>
        <taxon>Mytilus</taxon>
    </lineage>
</organism>
<name>A0A6J8BJM1_MYTCO</name>